<dbReference type="KEGG" id="pgri:PgNI_08579"/>
<protein>
    <submittedName>
        <fullName evidence="3">Uncharacterized protein</fullName>
    </submittedName>
</protein>
<gene>
    <name evidence="3" type="ORF">PgNI_08579</name>
</gene>
<keyword evidence="1" id="KW-1133">Transmembrane helix</keyword>
<organism evidence="2 3">
    <name type="scientific">Pyricularia grisea</name>
    <name type="common">Crabgrass-specific blast fungus</name>
    <name type="synonym">Magnaporthe grisea</name>
    <dbReference type="NCBI Taxonomy" id="148305"/>
    <lineage>
        <taxon>Eukaryota</taxon>
        <taxon>Fungi</taxon>
        <taxon>Dikarya</taxon>
        <taxon>Ascomycota</taxon>
        <taxon>Pezizomycotina</taxon>
        <taxon>Sordariomycetes</taxon>
        <taxon>Sordariomycetidae</taxon>
        <taxon>Magnaporthales</taxon>
        <taxon>Pyriculariaceae</taxon>
        <taxon>Pyricularia</taxon>
    </lineage>
</organism>
<dbReference type="Proteomes" id="UP000515153">
    <property type="component" value="Chromosome V"/>
</dbReference>
<sequence length="62" mass="7361">MQAFGTRRQTAARFRINRQRDKETSIIVHVLLLIFSPITIEIRTSPQRTTRDPKERNKKLLL</sequence>
<dbReference type="GeneID" id="41963483"/>
<keyword evidence="1" id="KW-0472">Membrane</keyword>
<dbReference type="AlphaFoldDB" id="A0A6P8AU54"/>
<feature type="transmembrane region" description="Helical" evidence="1">
    <location>
        <begin position="26"/>
        <end position="44"/>
    </location>
</feature>
<reference evidence="3" key="2">
    <citation type="submission" date="2019-10" db="EMBL/GenBank/DDBJ databases">
        <authorList>
            <consortium name="NCBI Genome Project"/>
        </authorList>
    </citation>
    <scope>NUCLEOTIDE SEQUENCE</scope>
    <source>
        <strain evidence="3">NI907</strain>
    </source>
</reference>
<dbReference type="RefSeq" id="XP_030978437.1">
    <property type="nucleotide sequence ID" value="XM_031128575.1"/>
</dbReference>
<evidence type="ECO:0000313" key="3">
    <source>
        <dbReference type="RefSeq" id="XP_030978437.1"/>
    </source>
</evidence>
<reference evidence="3" key="3">
    <citation type="submission" date="2025-08" db="UniProtKB">
        <authorList>
            <consortium name="RefSeq"/>
        </authorList>
    </citation>
    <scope>IDENTIFICATION</scope>
    <source>
        <strain evidence="3">NI907</strain>
    </source>
</reference>
<name>A0A6P8AU54_PYRGI</name>
<proteinExistence type="predicted"/>
<evidence type="ECO:0000313" key="2">
    <source>
        <dbReference type="Proteomes" id="UP000515153"/>
    </source>
</evidence>
<keyword evidence="1" id="KW-0812">Transmembrane</keyword>
<keyword evidence="2" id="KW-1185">Reference proteome</keyword>
<feature type="non-terminal residue" evidence="3">
    <location>
        <position position="62"/>
    </location>
</feature>
<evidence type="ECO:0000256" key="1">
    <source>
        <dbReference type="SAM" id="Phobius"/>
    </source>
</evidence>
<accession>A0A6P8AU54</accession>
<reference evidence="2 3" key="1">
    <citation type="journal article" date="2019" name="Mol. Biol. Evol.">
        <title>Blast fungal genomes show frequent chromosomal changes, gene gains and losses, and effector gene turnover.</title>
        <authorList>
            <person name="Gomez Luciano L.B."/>
            <person name="Jason Tsai I."/>
            <person name="Chuma I."/>
            <person name="Tosa Y."/>
            <person name="Chen Y.H."/>
            <person name="Li J.Y."/>
            <person name="Li M.Y."/>
            <person name="Jade Lu M.Y."/>
            <person name="Nakayashiki H."/>
            <person name="Li W.H."/>
        </authorList>
    </citation>
    <scope>NUCLEOTIDE SEQUENCE [LARGE SCALE GENOMIC DNA]</scope>
    <source>
        <strain evidence="2 3">NI907</strain>
    </source>
</reference>